<keyword evidence="4 6" id="KW-1133">Transmembrane helix</keyword>
<name>A0A7R8WZB6_9CRUS</name>
<dbReference type="Pfam" id="PF04819">
    <property type="entry name" value="DUF716"/>
    <property type="match status" value="1"/>
</dbReference>
<dbReference type="OrthoDB" id="551896at2759"/>
<dbReference type="AlphaFoldDB" id="A0A7R8WZB6"/>
<dbReference type="Proteomes" id="UP000677054">
    <property type="component" value="Unassembled WGS sequence"/>
</dbReference>
<gene>
    <name evidence="7" type="ORF">DSTB1V02_LOCUS1047</name>
</gene>
<dbReference type="InterPro" id="IPR006904">
    <property type="entry name" value="DUF716"/>
</dbReference>
<evidence type="ECO:0000313" key="7">
    <source>
        <dbReference type="EMBL" id="CAD7241045.1"/>
    </source>
</evidence>
<comment type="subcellular location">
    <subcellularLocation>
        <location evidence="1">Membrane</location>
        <topology evidence="1">Multi-pass membrane protein</topology>
    </subcellularLocation>
</comment>
<evidence type="ECO:0000256" key="5">
    <source>
        <dbReference type="ARBA" id="ARBA00023136"/>
    </source>
</evidence>
<evidence type="ECO:0000256" key="2">
    <source>
        <dbReference type="ARBA" id="ARBA00006948"/>
    </source>
</evidence>
<comment type="similarity">
    <text evidence="2">Belongs to the TMEM45 family.</text>
</comment>
<accession>A0A7R8WZB6</accession>
<dbReference type="PANTHER" id="PTHR16007">
    <property type="entry name" value="EPIDIDYMAL MEMBRANE PROTEIN E9-RELATED"/>
    <property type="match status" value="1"/>
</dbReference>
<sequence length="204" mass="23249">MVESISAFDGAWVGNAQHMSMFFGFFLCYLIGILMDKGYPIPPYADDAFLILALTVEWILFAYHLHGRSPLDVLVHTLLVNAIPAGILLAFLYAWKKSQILPILAFMYAWLIQGTWFWQVGFILYPPWKSTWNVESHEHMTIATVIFIAHLFLDAVLILILNGFIATRSRGRRRLEKGLEEEKKSLLSQGEPDEAVVRKTVPIP</sequence>
<feature type="transmembrane region" description="Helical" evidence="6">
    <location>
        <begin position="16"/>
        <end position="35"/>
    </location>
</feature>
<protein>
    <submittedName>
        <fullName evidence="7">Uncharacterized protein</fullName>
    </submittedName>
</protein>
<reference evidence="7" key="1">
    <citation type="submission" date="2020-11" db="EMBL/GenBank/DDBJ databases">
        <authorList>
            <person name="Tran Van P."/>
        </authorList>
    </citation>
    <scope>NUCLEOTIDE SEQUENCE</scope>
</reference>
<feature type="transmembrane region" description="Helical" evidence="6">
    <location>
        <begin position="140"/>
        <end position="165"/>
    </location>
</feature>
<evidence type="ECO:0000256" key="6">
    <source>
        <dbReference type="SAM" id="Phobius"/>
    </source>
</evidence>
<dbReference type="InterPro" id="IPR042127">
    <property type="entry name" value="TMEM45"/>
</dbReference>
<feature type="transmembrane region" description="Helical" evidence="6">
    <location>
        <begin position="47"/>
        <end position="67"/>
    </location>
</feature>
<proteinExistence type="inferred from homology"/>
<evidence type="ECO:0000313" key="8">
    <source>
        <dbReference type="Proteomes" id="UP000677054"/>
    </source>
</evidence>
<dbReference type="EMBL" id="LR899606">
    <property type="protein sequence ID" value="CAD7241045.1"/>
    <property type="molecule type" value="Genomic_DNA"/>
</dbReference>
<evidence type="ECO:0000256" key="3">
    <source>
        <dbReference type="ARBA" id="ARBA00022692"/>
    </source>
</evidence>
<keyword evidence="3 6" id="KW-0812">Transmembrane</keyword>
<dbReference type="GO" id="GO:0016020">
    <property type="term" value="C:membrane"/>
    <property type="evidence" value="ECO:0007669"/>
    <property type="project" value="UniProtKB-SubCell"/>
</dbReference>
<dbReference type="PANTHER" id="PTHR16007:SF15">
    <property type="entry name" value="TRANSMEMBRANE PROTEIN 45B"/>
    <property type="match status" value="1"/>
</dbReference>
<evidence type="ECO:0000256" key="1">
    <source>
        <dbReference type="ARBA" id="ARBA00004141"/>
    </source>
</evidence>
<dbReference type="EMBL" id="CAJPEV010000089">
    <property type="protein sequence ID" value="CAG0880386.1"/>
    <property type="molecule type" value="Genomic_DNA"/>
</dbReference>
<keyword evidence="5 6" id="KW-0472">Membrane</keyword>
<feature type="transmembrane region" description="Helical" evidence="6">
    <location>
        <begin position="107"/>
        <end position="128"/>
    </location>
</feature>
<keyword evidence="8" id="KW-1185">Reference proteome</keyword>
<evidence type="ECO:0000256" key="4">
    <source>
        <dbReference type="ARBA" id="ARBA00022989"/>
    </source>
</evidence>
<organism evidence="7">
    <name type="scientific">Darwinula stevensoni</name>
    <dbReference type="NCBI Taxonomy" id="69355"/>
    <lineage>
        <taxon>Eukaryota</taxon>
        <taxon>Metazoa</taxon>
        <taxon>Ecdysozoa</taxon>
        <taxon>Arthropoda</taxon>
        <taxon>Crustacea</taxon>
        <taxon>Oligostraca</taxon>
        <taxon>Ostracoda</taxon>
        <taxon>Podocopa</taxon>
        <taxon>Podocopida</taxon>
        <taxon>Darwinulocopina</taxon>
        <taxon>Darwinuloidea</taxon>
        <taxon>Darwinulidae</taxon>
        <taxon>Darwinula</taxon>
    </lineage>
</organism>
<feature type="transmembrane region" description="Helical" evidence="6">
    <location>
        <begin position="73"/>
        <end position="95"/>
    </location>
</feature>